<reference evidence="3" key="1">
    <citation type="submission" date="2020-05" db="EMBL/GenBank/DDBJ databases">
        <title>Frigoriglobus tundricola gen. nov., sp. nov., a psychrotolerant cellulolytic planctomycete of the family Gemmataceae with two divergent copies of 16S rRNA gene.</title>
        <authorList>
            <person name="Kulichevskaya I.S."/>
            <person name="Ivanova A.A."/>
            <person name="Naumoff D.G."/>
            <person name="Beletsky A.V."/>
            <person name="Rijpstra W.I.C."/>
            <person name="Sinninghe Damste J.S."/>
            <person name="Mardanov A.V."/>
            <person name="Ravin N.V."/>
            <person name="Dedysh S.N."/>
        </authorList>
    </citation>
    <scope>NUCLEOTIDE SEQUENCE [LARGE SCALE GENOMIC DNA]</scope>
    <source>
        <strain evidence="3">PL17</strain>
    </source>
</reference>
<sequence length="1512" mass="159324">MSWPLAHEFNEAVQNPRTAFADPDLRAAEAVVGATGLPLPRSGNFADVYQVRGADGRDWAVKCFTRPVVGLADRYARVSEALAAANLPFTVGFTYLTEGIWVGGAWRPAVKMEWVEGFQLNQVVRDNAAKPAVLSALGQMWGRLCKRLREAGIAHADVQHGNVLLVPGSRPGAFGLKLIDYDGMWLPALANTPSGESGHPAFQHPARAATRAYSADVDRFPHLVVATALKGLSVVGPALWAKCDTGDNLLFTEDDYKKPAESKLMKELWHAGDPGLQSLVGRLAIACGKPLPQTPWLDQLAPEGDVTPLDDATRREAAAALGVPLPVPVPLPPEPSYPSRPPEPVRVPAPVADLVPTPVTAAAVRPRAETAAGDEIDVELVAPKRPRGKKKKANRDEKTPAGGMPAWVLITGGALVMAAVAVAAVLFSGGKKPQETVQGSPAPPAVPVEPGAAPKAPAEDPKPKEKADPLVKDEAPDTVVPPAKVVAESVPYEPPSGEPPALKPRWTADVPHFCDHISFALTGRTLLAGSSRRGGGAALDVATGGRRDQFADLLKGPSATFFPLTGGRVGTWAPGAFTIDLWNDQTGERRQKLDLPAVPQDDTGCSPQVSLSRNARYAAVGWVRTQYASRPVSDLALRVFDLTTRNTVVSLDWTGGHVHFTADASRVLVAEFYGRCRWFKLPSGEPDGEWSLDAAAGPGHSITGTSANGSVLAHVGSLKRNGGLGTATVDGKTGAVLRLLTPTSGLDSSYRAGISADARRIAVPWADTQGNLVYDVSDLRTGAIIGRIASGAPLCSATFSPDGTALALTVGGAKPSVQLFDIPAGAAAPAPPAPGGPPDAATPPAPGPVAQLRVRWSAGTKTKMNGKVYIDRDGQAVAIVNSGVPWNIAAFDARTGASVRDLPDLTSNFFRMFRLEKGKFGYQDTAEKRVVVWDPAAGKATPVPFPTPAGLGGHTPYVNVSPDGRYIAAGHFVSGGGKEPTPTELRVIDTTTDQSVVMLDWLGGTTAFTADSSRVLVLDDTGRFRWFKLPAGQPDGEWAFGLKPNGFNARDLFISADGGVILYHGRPPQKEEAHHLLDGKTGAVLHSFPANRYLSYAGSVSDDGRHVMLLRTDGFGTGHTVEVRDVRGRLVASAKMSQAGDGARTTADISWKGRAVAMHDPGNKKVAVYDLPDLTGTAAAVPDPDVPPLKANRSIECQTKLTDAAPYFADDGQTLVLVATTGPVAAAAFNVRTGAAGKELTAPLKKGQFHHLFALEKAKVAIQSDTDKELLVWEPGTGKTSVRSFPAPAVPGGVPSVNVSPDGRYLAVGSARPAPGLKGAEAPLQVIDTVSRKPVVSLNWHAGATAFTADSTRVLVVDDTDRFRWFKLPAGRPDGEWAFDREPDGNNARLMGTSARGEAVLYHGRPPGKDEAAHLLDGKNGTVLHSFAAQRHLDTGGSVSDDGKSVMLITRATADGTHWAEVFDARGALCAAVKLPPGDRTVAVSWKTRVAAIYDRAAQRVTTYDLPAPAGP</sequence>
<dbReference type="SUPFAM" id="SSF69322">
    <property type="entry name" value="Tricorn protease domain 2"/>
    <property type="match status" value="1"/>
</dbReference>
<dbReference type="PANTHER" id="PTHR47197">
    <property type="entry name" value="PROTEIN NIRF"/>
    <property type="match status" value="1"/>
</dbReference>
<dbReference type="InterPro" id="IPR015943">
    <property type="entry name" value="WD40/YVTN_repeat-like_dom_sf"/>
</dbReference>
<protein>
    <recommendedName>
        <fullName evidence="4">Protein kinase domain-containing protein</fullName>
    </recommendedName>
</protein>
<evidence type="ECO:0000256" key="1">
    <source>
        <dbReference type="SAM" id="MobiDB-lite"/>
    </source>
</evidence>
<dbReference type="PANTHER" id="PTHR47197:SF3">
    <property type="entry name" value="DIHYDRO-HEME D1 DEHYDROGENASE"/>
    <property type="match status" value="1"/>
</dbReference>
<organism evidence="2 3">
    <name type="scientific">Frigoriglobus tundricola</name>
    <dbReference type="NCBI Taxonomy" id="2774151"/>
    <lineage>
        <taxon>Bacteria</taxon>
        <taxon>Pseudomonadati</taxon>
        <taxon>Planctomycetota</taxon>
        <taxon>Planctomycetia</taxon>
        <taxon>Gemmatales</taxon>
        <taxon>Gemmataceae</taxon>
        <taxon>Frigoriglobus</taxon>
    </lineage>
</organism>
<evidence type="ECO:0000313" key="3">
    <source>
        <dbReference type="Proteomes" id="UP000503447"/>
    </source>
</evidence>
<gene>
    <name evidence="2" type="ORF">FTUN_2022</name>
</gene>
<proteinExistence type="predicted"/>
<dbReference type="Gene3D" id="2.130.10.10">
    <property type="entry name" value="YVTN repeat-like/Quinoprotein amine dehydrogenase"/>
    <property type="match status" value="2"/>
</dbReference>
<evidence type="ECO:0008006" key="4">
    <source>
        <dbReference type="Google" id="ProtNLM"/>
    </source>
</evidence>
<dbReference type="Gene3D" id="1.10.510.10">
    <property type="entry name" value="Transferase(Phosphotransferase) domain 1"/>
    <property type="match status" value="1"/>
</dbReference>
<dbReference type="InterPro" id="IPR011009">
    <property type="entry name" value="Kinase-like_dom_sf"/>
</dbReference>
<dbReference type="RefSeq" id="WP_171470483.1">
    <property type="nucleotide sequence ID" value="NZ_CP053452.2"/>
</dbReference>
<dbReference type="EMBL" id="CP053452">
    <property type="protein sequence ID" value="QJW94501.1"/>
    <property type="molecule type" value="Genomic_DNA"/>
</dbReference>
<dbReference type="InterPro" id="IPR051200">
    <property type="entry name" value="Host-pathogen_enzymatic-act"/>
</dbReference>
<dbReference type="SUPFAM" id="SSF50969">
    <property type="entry name" value="YVTN repeat-like/Quinoprotein amine dehydrogenase"/>
    <property type="match status" value="2"/>
</dbReference>
<dbReference type="KEGG" id="ftj:FTUN_2022"/>
<name>A0A6M5YMN4_9BACT</name>
<accession>A0A6M5YMN4</accession>
<feature type="compositionally biased region" description="Basic and acidic residues" evidence="1">
    <location>
        <begin position="457"/>
        <end position="475"/>
    </location>
</feature>
<feature type="region of interest" description="Disordered" evidence="1">
    <location>
        <begin position="365"/>
        <end position="404"/>
    </location>
</feature>
<evidence type="ECO:0000313" key="2">
    <source>
        <dbReference type="EMBL" id="QJW94501.1"/>
    </source>
</evidence>
<dbReference type="InterPro" id="IPR011044">
    <property type="entry name" value="Quino_amine_DH_bsu"/>
</dbReference>
<feature type="region of interest" description="Disordered" evidence="1">
    <location>
        <begin position="432"/>
        <end position="476"/>
    </location>
</feature>
<dbReference type="SUPFAM" id="SSF56112">
    <property type="entry name" value="Protein kinase-like (PK-like)"/>
    <property type="match status" value="1"/>
</dbReference>
<dbReference type="Proteomes" id="UP000503447">
    <property type="component" value="Chromosome"/>
</dbReference>
<keyword evidence="3" id="KW-1185">Reference proteome</keyword>
<feature type="compositionally biased region" description="Basic residues" evidence="1">
    <location>
        <begin position="384"/>
        <end position="393"/>
    </location>
</feature>